<dbReference type="InterPro" id="IPR014014">
    <property type="entry name" value="RNA_helicase_DEAD_Q_motif"/>
</dbReference>
<keyword evidence="12" id="KW-1185">Reference proteome</keyword>
<proteinExistence type="inferred from homology"/>
<dbReference type="GO" id="GO:0003676">
    <property type="term" value="F:nucleic acid binding"/>
    <property type="evidence" value="ECO:0007669"/>
    <property type="project" value="InterPro"/>
</dbReference>
<dbReference type="InterPro" id="IPR001650">
    <property type="entry name" value="Helicase_C-like"/>
</dbReference>
<organism evidence="11 12">
    <name type="scientific">Flaviaesturariibacter flavus</name>
    <dbReference type="NCBI Taxonomy" id="2502780"/>
    <lineage>
        <taxon>Bacteria</taxon>
        <taxon>Pseudomonadati</taxon>
        <taxon>Bacteroidota</taxon>
        <taxon>Chitinophagia</taxon>
        <taxon>Chitinophagales</taxon>
        <taxon>Chitinophagaceae</taxon>
        <taxon>Flaviaestuariibacter</taxon>
    </lineage>
</organism>
<feature type="compositionally biased region" description="Basic residues" evidence="7">
    <location>
        <begin position="427"/>
        <end position="443"/>
    </location>
</feature>
<evidence type="ECO:0000259" key="8">
    <source>
        <dbReference type="PROSITE" id="PS51192"/>
    </source>
</evidence>
<feature type="domain" description="Helicase C-terminal" evidence="9">
    <location>
        <begin position="233"/>
        <end position="381"/>
    </location>
</feature>
<gene>
    <name evidence="11" type="ORF">EPD60_05705</name>
</gene>
<evidence type="ECO:0000313" key="11">
    <source>
        <dbReference type="EMBL" id="TCJ17684.1"/>
    </source>
</evidence>
<dbReference type="CDD" id="cd00268">
    <property type="entry name" value="DEADc"/>
    <property type="match status" value="1"/>
</dbReference>
<dbReference type="SMART" id="SM00487">
    <property type="entry name" value="DEXDc"/>
    <property type="match status" value="1"/>
</dbReference>
<dbReference type="RefSeq" id="WP_131447737.1">
    <property type="nucleotide sequence ID" value="NZ_SJZI01000008.1"/>
</dbReference>
<feature type="short sequence motif" description="Q motif" evidence="6">
    <location>
        <begin position="3"/>
        <end position="31"/>
    </location>
</feature>
<evidence type="ECO:0000313" key="12">
    <source>
        <dbReference type="Proteomes" id="UP000295334"/>
    </source>
</evidence>
<comment type="similarity">
    <text evidence="5">Belongs to the DEAD box helicase family.</text>
</comment>
<evidence type="ECO:0000259" key="10">
    <source>
        <dbReference type="PROSITE" id="PS51195"/>
    </source>
</evidence>
<dbReference type="InterPro" id="IPR014001">
    <property type="entry name" value="Helicase_ATP-bd"/>
</dbReference>
<reference evidence="11 12" key="1">
    <citation type="submission" date="2019-03" db="EMBL/GenBank/DDBJ databases">
        <authorList>
            <person name="Kim M.K.M."/>
        </authorList>
    </citation>
    <scope>NUCLEOTIDE SEQUENCE [LARGE SCALE GENOMIC DNA]</scope>
    <source>
        <strain evidence="11 12">17J68-12</strain>
    </source>
</reference>
<name>A0A4R1BK37_9BACT</name>
<comment type="caution">
    <text evidence="11">The sequence shown here is derived from an EMBL/GenBank/DDBJ whole genome shotgun (WGS) entry which is preliminary data.</text>
</comment>
<evidence type="ECO:0000256" key="2">
    <source>
        <dbReference type="ARBA" id="ARBA00022801"/>
    </source>
</evidence>
<protein>
    <submittedName>
        <fullName evidence="11">DEAD/DEAH box helicase</fullName>
    </submittedName>
</protein>
<feature type="region of interest" description="Disordered" evidence="7">
    <location>
        <begin position="395"/>
        <end position="443"/>
    </location>
</feature>
<evidence type="ECO:0000256" key="7">
    <source>
        <dbReference type="SAM" id="MobiDB-lite"/>
    </source>
</evidence>
<dbReference type="InterPro" id="IPR027417">
    <property type="entry name" value="P-loop_NTPase"/>
</dbReference>
<dbReference type="Pfam" id="PF00270">
    <property type="entry name" value="DEAD"/>
    <property type="match status" value="1"/>
</dbReference>
<dbReference type="AlphaFoldDB" id="A0A4R1BK37"/>
<dbReference type="PROSITE" id="PS51195">
    <property type="entry name" value="Q_MOTIF"/>
    <property type="match status" value="1"/>
</dbReference>
<keyword evidence="2" id="KW-0378">Hydrolase</keyword>
<dbReference type="OrthoDB" id="634931at2"/>
<dbReference type="Pfam" id="PF00271">
    <property type="entry name" value="Helicase_C"/>
    <property type="match status" value="1"/>
</dbReference>
<accession>A0A4R1BK37</accession>
<keyword evidence="1" id="KW-0547">Nucleotide-binding</keyword>
<dbReference type="SMART" id="SM00490">
    <property type="entry name" value="HELICc"/>
    <property type="match status" value="1"/>
</dbReference>
<evidence type="ECO:0000256" key="6">
    <source>
        <dbReference type="PROSITE-ProRule" id="PRU00552"/>
    </source>
</evidence>
<dbReference type="Gene3D" id="3.40.50.300">
    <property type="entry name" value="P-loop containing nucleotide triphosphate hydrolases"/>
    <property type="match status" value="2"/>
</dbReference>
<dbReference type="PANTHER" id="PTHR47959">
    <property type="entry name" value="ATP-DEPENDENT RNA HELICASE RHLE-RELATED"/>
    <property type="match status" value="1"/>
</dbReference>
<dbReference type="CDD" id="cd18787">
    <property type="entry name" value="SF2_C_DEAD"/>
    <property type="match status" value="1"/>
</dbReference>
<dbReference type="SUPFAM" id="SSF52540">
    <property type="entry name" value="P-loop containing nucleoside triphosphate hydrolases"/>
    <property type="match status" value="1"/>
</dbReference>
<dbReference type="PANTHER" id="PTHR47959:SF13">
    <property type="entry name" value="ATP-DEPENDENT RNA HELICASE RHLE"/>
    <property type="match status" value="1"/>
</dbReference>
<feature type="domain" description="Helicase ATP-binding" evidence="8">
    <location>
        <begin position="34"/>
        <end position="206"/>
    </location>
</feature>
<dbReference type="GO" id="GO:0005829">
    <property type="term" value="C:cytosol"/>
    <property type="evidence" value="ECO:0007669"/>
    <property type="project" value="TreeGrafter"/>
</dbReference>
<feature type="domain" description="DEAD-box RNA helicase Q" evidence="10">
    <location>
        <begin position="3"/>
        <end position="31"/>
    </location>
</feature>
<dbReference type="GO" id="GO:0003724">
    <property type="term" value="F:RNA helicase activity"/>
    <property type="evidence" value="ECO:0007669"/>
    <property type="project" value="InterPro"/>
</dbReference>
<dbReference type="PROSITE" id="PS51192">
    <property type="entry name" value="HELICASE_ATP_BIND_1"/>
    <property type="match status" value="1"/>
</dbReference>
<sequence length="443" mass="49536">MRTLFTDFKIEKRLLTALAEGGYEQATPIQENVFSLAMSGADVCGIAQTGTGKTLAYLLPLLNSWKYDKAKEPTMVVLVPTRELVIQVVETAQRLTEKMGTTIVGIYGGVNINTQRLQLQSTGADLIVATPGRFYDLAVTGGFKVRSVRKLVLDEVDEMLNLGFRAQLRNILELLPQRRQNLLFSATMIPEVETFVDEYFQDLQRVEAAPAGTPVESISQWAYEVPNFHTKINLLRLLLRDPDLSRVIVFAATKSLANDIHELLAQDDPEMVGLIHSNKEQNYRIATVRRFAEGTLRVLIATDIVARGIDISGVSHVINFDLPEESAQYIHRIGRTGRADQKGSAISFLLPKDEAAREAIEALMGFAIPVRELPDDLEISTQLTKDEIPKEFIEEAAPPKKYEGGGAFHEKKAKNKKVNTVISRKERMMKKYGKPIKRSGRKK</sequence>
<dbReference type="InterPro" id="IPR011545">
    <property type="entry name" value="DEAD/DEAH_box_helicase_dom"/>
</dbReference>
<dbReference type="EMBL" id="SJZI01000008">
    <property type="protein sequence ID" value="TCJ17684.1"/>
    <property type="molecule type" value="Genomic_DNA"/>
</dbReference>
<keyword evidence="4" id="KW-0067">ATP-binding</keyword>
<evidence type="ECO:0000256" key="3">
    <source>
        <dbReference type="ARBA" id="ARBA00022806"/>
    </source>
</evidence>
<dbReference type="GO" id="GO:0016787">
    <property type="term" value="F:hydrolase activity"/>
    <property type="evidence" value="ECO:0007669"/>
    <property type="project" value="UniProtKB-KW"/>
</dbReference>
<dbReference type="GO" id="GO:0005524">
    <property type="term" value="F:ATP binding"/>
    <property type="evidence" value="ECO:0007669"/>
    <property type="project" value="UniProtKB-KW"/>
</dbReference>
<evidence type="ECO:0000256" key="1">
    <source>
        <dbReference type="ARBA" id="ARBA00022741"/>
    </source>
</evidence>
<evidence type="ECO:0000259" key="9">
    <source>
        <dbReference type="PROSITE" id="PS51194"/>
    </source>
</evidence>
<dbReference type="InterPro" id="IPR050079">
    <property type="entry name" value="DEAD_box_RNA_helicase"/>
</dbReference>
<keyword evidence="3 11" id="KW-0347">Helicase</keyword>
<dbReference type="InterPro" id="IPR044742">
    <property type="entry name" value="DEAD/DEAH_RhlB"/>
</dbReference>
<dbReference type="Proteomes" id="UP000295334">
    <property type="component" value="Unassembled WGS sequence"/>
</dbReference>
<evidence type="ECO:0000256" key="5">
    <source>
        <dbReference type="ARBA" id="ARBA00038437"/>
    </source>
</evidence>
<dbReference type="PROSITE" id="PS51194">
    <property type="entry name" value="HELICASE_CTER"/>
    <property type="match status" value="1"/>
</dbReference>
<evidence type="ECO:0000256" key="4">
    <source>
        <dbReference type="ARBA" id="ARBA00022840"/>
    </source>
</evidence>